<dbReference type="EMBL" id="JAUIZM010000002">
    <property type="protein sequence ID" value="KAK1397873.1"/>
    <property type="molecule type" value="Genomic_DNA"/>
</dbReference>
<proteinExistence type="predicted"/>
<accession>A0AAD8J7D5</accession>
<dbReference type="AlphaFoldDB" id="A0AAD8J7D5"/>
<evidence type="ECO:0000256" key="1">
    <source>
        <dbReference type="SAM" id="MobiDB-lite"/>
    </source>
</evidence>
<name>A0AAD8J7D5_9APIA</name>
<keyword evidence="3" id="KW-1185">Reference proteome</keyword>
<feature type="region of interest" description="Disordered" evidence="1">
    <location>
        <begin position="90"/>
        <end position="118"/>
    </location>
</feature>
<comment type="caution">
    <text evidence="2">The sequence shown here is derived from an EMBL/GenBank/DDBJ whole genome shotgun (WGS) entry which is preliminary data.</text>
</comment>
<reference evidence="2" key="2">
    <citation type="submission" date="2023-05" db="EMBL/GenBank/DDBJ databases">
        <authorList>
            <person name="Schelkunov M.I."/>
        </authorList>
    </citation>
    <scope>NUCLEOTIDE SEQUENCE</scope>
    <source>
        <strain evidence="2">Hsosn_3</strain>
        <tissue evidence="2">Leaf</tissue>
    </source>
</reference>
<evidence type="ECO:0000313" key="3">
    <source>
        <dbReference type="Proteomes" id="UP001237642"/>
    </source>
</evidence>
<gene>
    <name evidence="2" type="ORF">POM88_007736</name>
</gene>
<sequence length="302" mass="35772">MEVISHDVSQTLSYSRRTVTRRIEYFYLVRMVNLMQGYDNVPEKVMNHILTYKAERDEEFYQKFGEWSLYDDVDIAHLLEYSDEEIAEYEDDLPEEEVQTQPSQEESSKPTKRETTEDMEDAFLNKSREANRVESEGPNYQSCMLENPLRIKFIWEEILVRSFHKLKTSALKDLLYLLIGSIHPLEQQCSFEIEGILQRRKGEDSKLDRSRRKTLHAYPGSRFKVFEGTLKFRTHAFGKDLWMDLQDARVCLSKTVQKHLDEIEDEAITPDEKTLVEELREVLKEALNREDEARQKRKSEAK</sequence>
<protein>
    <submittedName>
        <fullName evidence="2">Uncharacterized protein</fullName>
    </submittedName>
</protein>
<organism evidence="2 3">
    <name type="scientific">Heracleum sosnowskyi</name>
    <dbReference type="NCBI Taxonomy" id="360622"/>
    <lineage>
        <taxon>Eukaryota</taxon>
        <taxon>Viridiplantae</taxon>
        <taxon>Streptophyta</taxon>
        <taxon>Embryophyta</taxon>
        <taxon>Tracheophyta</taxon>
        <taxon>Spermatophyta</taxon>
        <taxon>Magnoliopsida</taxon>
        <taxon>eudicotyledons</taxon>
        <taxon>Gunneridae</taxon>
        <taxon>Pentapetalae</taxon>
        <taxon>asterids</taxon>
        <taxon>campanulids</taxon>
        <taxon>Apiales</taxon>
        <taxon>Apiaceae</taxon>
        <taxon>Apioideae</taxon>
        <taxon>apioid superclade</taxon>
        <taxon>Tordylieae</taxon>
        <taxon>Tordyliinae</taxon>
        <taxon>Heracleum</taxon>
    </lineage>
</organism>
<evidence type="ECO:0000313" key="2">
    <source>
        <dbReference type="EMBL" id="KAK1397873.1"/>
    </source>
</evidence>
<feature type="compositionally biased region" description="Basic and acidic residues" evidence="1">
    <location>
        <begin position="106"/>
        <end position="116"/>
    </location>
</feature>
<reference evidence="2" key="1">
    <citation type="submission" date="2023-02" db="EMBL/GenBank/DDBJ databases">
        <title>Genome of toxic invasive species Heracleum sosnowskyi carries increased number of genes despite the absence of recent whole-genome duplications.</title>
        <authorList>
            <person name="Schelkunov M."/>
            <person name="Shtratnikova V."/>
            <person name="Makarenko M."/>
            <person name="Klepikova A."/>
            <person name="Omelchenko D."/>
            <person name="Novikova G."/>
            <person name="Obukhova E."/>
            <person name="Bogdanov V."/>
            <person name="Penin A."/>
            <person name="Logacheva M."/>
        </authorList>
    </citation>
    <scope>NUCLEOTIDE SEQUENCE</scope>
    <source>
        <strain evidence="2">Hsosn_3</strain>
        <tissue evidence="2">Leaf</tissue>
    </source>
</reference>
<dbReference type="Proteomes" id="UP001237642">
    <property type="component" value="Unassembled WGS sequence"/>
</dbReference>